<dbReference type="InterPro" id="IPR046841">
    <property type="entry name" value="SpoIVA_middle"/>
</dbReference>
<dbReference type="PIRSF" id="PIRSF007466">
    <property type="entry name" value="SpoIVA"/>
    <property type="match status" value="1"/>
</dbReference>
<dbReference type="KEGG" id="sted:SPTER_20690"/>
<dbReference type="EC" id="3.6.1.3" evidence="4"/>
<dbReference type="InterPro" id="IPR014201">
    <property type="entry name" value="Spore_IV_A"/>
</dbReference>
<name>A0A517DTQ3_9FIRM</name>
<dbReference type="AlphaFoldDB" id="A0A517DTQ3"/>
<dbReference type="InterPro" id="IPR027417">
    <property type="entry name" value="P-loop_NTPase"/>
</dbReference>
<dbReference type="Proteomes" id="UP000320776">
    <property type="component" value="Chromosome"/>
</dbReference>
<dbReference type="SUPFAM" id="SSF52540">
    <property type="entry name" value="P-loop containing nucleoside triphosphate hydrolases"/>
    <property type="match status" value="1"/>
</dbReference>
<proteinExistence type="predicted"/>
<feature type="domain" description="Sporulation stage IV protein A C-terminal" evidence="3">
    <location>
        <begin position="417"/>
        <end position="491"/>
    </location>
</feature>
<dbReference type="Pfam" id="PF20438">
    <property type="entry name" value="SpoIVA_middle"/>
    <property type="match status" value="1"/>
</dbReference>
<gene>
    <name evidence="4" type="primary">spoIVA</name>
    <name evidence="4" type="ORF">SPTER_20690</name>
</gene>
<dbReference type="Gene3D" id="3.40.50.300">
    <property type="entry name" value="P-loop containing nucleotide triphosphate hydrolases"/>
    <property type="match status" value="1"/>
</dbReference>
<evidence type="ECO:0000313" key="5">
    <source>
        <dbReference type="Proteomes" id="UP000320776"/>
    </source>
</evidence>
<keyword evidence="5" id="KW-1185">Reference proteome</keyword>
<dbReference type="Pfam" id="PF20439">
    <property type="entry name" value="SpoIVA_C"/>
    <property type="match status" value="1"/>
</dbReference>
<evidence type="ECO:0000259" key="2">
    <source>
        <dbReference type="Pfam" id="PF20438"/>
    </source>
</evidence>
<sequence>MEKFDLFRDIAERTGGDIYIGVVGPVRTGKSTFIKRFMETMVLPNITDPYDKERAKDELPQSAGGKTIMTTEPKFIPNEAVEINVKDNVNVRVRVVDCVGYTVEGALGYEEESGPRMVLTPWFENEIPFQEAAEVGTRKVIAEHSTIGLVITTDGTVTDLPRDKYLPAEERVIRELKELEKPFLVILNTSKPNSKDTRELVARLEGEYDVPVIPVDCAQLSHDDIYGILQEVLYEFPVKEVNITLPKWVEELDETHWLRQKFEGAVNEVVQYIRRLRDIDRAIDDLSGYDFVADVILHDMDLGSGIAVIEMTARGDLFYSVLEELTGFTIAGEHHLLRLMKDLSVAKRQYDKISAALEDVEQTGYGIVSPQLDEMILEEPEIIRTGNRFGVKLKASAPSLHIIRTDVQAEISPIIGTEKQSEELIQYLMREFEGEPEKIWRTNLFGKSLNELVREGIQNKLTSMPENAQTKLKDTLQKIVNEGSGGLICIIF</sequence>
<dbReference type="GO" id="GO:0016887">
    <property type="term" value="F:ATP hydrolysis activity"/>
    <property type="evidence" value="ECO:0007669"/>
    <property type="project" value="InterPro"/>
</dbReference>
<dbReference type="GO" id="GO:0043934">
    <property type="term" value="P:sporulation"/>
    <property type="evidence" value="ECO:0007669"/>
    <property type="project" value="InterPro"/>
</dbReference>
<organism evidence="4 5">
    <name type="scientific">Sporomusa termitida</name>
    <dbReference type="NCBI Taxonomy" id="2377"/>
    <lineage>
        <taxon>Bacteria</taxon>
        <taxon>Bacillati</taxon>
        <taxon>Bacillota</taxon>
        <taxon>Negativicutes</taxon>
        <taxon>Selenomonadales</taxon>
        <taxon>Sporomusaceae</taxon>
        <taxon>Sporomusa</taxon>
    </lineage>
</organism>
<evidence type="ECO:0000313" key="4">
    <source>
        <dbReference type="EMBL" id="QDR80735.1"/>
    </source>
</evidence>
<dbReference type="RefSeq" id="WP_144350316.1">
    <property type="nucleotide sequence ID" value="NZ_CP036259.1"/>
</dbReference>
<dbReference type="NCBIfam" id="TIGR02836">
    <property type="entry name" value="spore_IV_A"/>
    <property type="match status" value="1"/>
</dbReference>
<evidence type="ECO:0000259" key="3">
    <source>
        <dbReference type="Pfam" id="PF20439"/>
    </source>
</evidence>
<dbReference type="InterPro" id="IPR046840">
    <property type="entry name" value="SpoIVA_C"/>
</dbReference>
<dbReference type="EMBL" id="CP036259">
    <property type="protein sequence ID" value="QDR80735.1"/>
    <property type="molecule type" value="Genomic_DNA"/>
</dbReference>
<accession>A0A517DTQ3</accession>
<feature type="domain" description="Stage IV sporulation protein A middle" evidence="2">
    <location>
        <begin position="238"/>
        <end position="416"/>
    </location>
</feature>
<dbReference type="OrthoDB" id="9761464at2"/>
<protein>
    <submittedName>
        <fullName evidence="4">Stage IV sporulation protein A</fullName>
        <ecNumber evidence="4">3.6.1.3</ecNumber>
    </submittedName>
</protein>
<reference evidence="4 5" key="1">
    <citation type="submission" date="2019-02" db="EMBL/GenBank/DDBJ databases">
        <title>Closed genome of Sporomusa termitida DSM 4440.</title>
        <authorList>
            <person name="Poehlein A."/>
            <person name="Daniel R."/>
        </authorList>
    </citation>
    <scope>NUCLEOTIDE SEQUENCE [LARGE SCALE GENOMIC DNA]</scope>
    <source>
        <strain evidence="4 5">DSM 4440</strain>
    </source>
</reference>
<evidence type="ECO:0000259" key="1">
    <source>
        <dbReference type="Pfam" id="PF09547"/>
    </source>
</evidence>
<dbReference type="Pfam" id="PF09547">
    <property type="entry name" value="SpoIVA_ATPase"/>
    <property type="match status" value="1"/>
</dbReference>
<feature type="domain" description="Stage IV sporulation protein A ATPase" evidence="1">
    <location>
        <begin position="1"/>
        <end position="237"/>
    </location>
</feature>
<dbReference type="InterPro" id="IPR046842">
    <property type="entry name" value="SpoIVA_ATPase"/>
</dbReference>
<dbReference type="GO" id="GO:0005524">
    <property type="term" value="F:ATP binding"/>
    <property type="evidence" value="ECO:0007669"/>
    <property type="project" value="InterPro"/>
</dbReference>
<keyword evidence="4" id="KW-0378">Hydrolase</keyword>